<feature type="region of interest" description="Disordered" evidence="1">
    <location>
        <begin position="1"/>
        <end position="21"/>
    </location>
</feature>
<protein>
    <submittedName>
        <fullName evidence="2">Uncharacterized protein</fullName>
    </submittedName>
</protein>
<organism evidence="2">
    <name type="scientific">Ananas comosus var. bracteatus</name>
    <name type="common">red pineapple</name>
    <dbReference type="NCBI Taxonomy" id="296719"/>
    <lineage>
        <taxon>Eukaryota</taxon>
        <taxon>Viridiplantae</taxon>
        <taxon>Streptophyta</taxon>
        <taxon>Embryophyta</taxon>
        <taxon>Tracheophyta</taxon>
        <taxon>Spermatophyta</taxon>
        <taxon>Magnoliopsida</taxon>
        <taxon>Liliopsida</taxon>
        <taxon>Poales</taxon>
        <taxon>Bromeliaceae</taxon>
        <taxon>Bromelioideae</taxon>
        <taxon>Ananas</taxon>
    </lineage>
</organism>
<proteinExistence type="predicted"/>
<dbReference type="AlphaFoldDB" id="A0A6V7QPB0"/>
<evidence type="ECO:0000313" key="2">
    <source>
        <dbReference type="EMBL" id="CAD1844953.1"/>
    </source>
</evidence>
<reference evidence="2" key="1">
    <citation type="submission" date="2020-07" db="EMBL/GenBank/DDBJ databases">
        <authorList>
            <person name="Lin J."/>
        </authorList>
    </citation>
    <scope>NUCLEOTIDE SEQUENCE</scope>
</reference>
<gene>
    <name evidence="2" type="ORF">CB5_LOCUS28164</name>
</gene>
<accession>A0A6V7QPB0</accession>
<dbReference type="EMBL" id="LR862137">
    <property type="protein sequence ID" value="CAD1844953.1"/>
    <property type="molecule type" value="Genomic_DNA"/>
</dbReference>
<feature type="region of interest" description="Disordered" evidence="1">
    <location>
        <begin position="127"/>
        <end position="148"/>
    </location>
</feature>
<sequence>MLALYKNPNHGSSHPTTPVAASLPHPLGLKIRACYRAAMEAAEEKWCLPWCSSCWGVEVSARERAAPEKEEGAGGGFGHGVGGVLVAGLVGGEAAVEHVVEQGGGGAGLAAAAEGLGKGAIGGRVGGEAEAEEAGSSPATSLERARAPTHGGILSHSLSLSPSLSLLALAFLFTSKP</sequence>
<evidence type="ECO:0000256" key="1">
    <source>
        <dbReference type="SAM" id="MobiDB-lite"/>
    </source>
</evidence>
<name>A0A6V7QPB0_ANACO</name>